<protein>
    <submittedName>
        <fullName evidence="1">Ferritin-like domain-containing protein</fullName>
    </submittedName>
</protein>
<dbReference type="Proteomes" id="UP000634579">
    <property type="component" value="Unassembled WGS sequence"/>
</dbReference>
<name>A0A8I0SLE7_9MICO</name>
<reference evidence="1 2" key="1">
    <citation type="submission" date="2020-10" db="EMBL/GenBank/DDBJ databases">
        <title>Draft genome sequences of plant-associated actinobacteria.</title>
        <authorList>
            <person name="Tarlachkov S.V."/>
            <person name="Starodumova I.P."/>
            <person name="Dorofeeva L.V."/>
            <person name="Prisyazhnaya N.V."/>
            <person name="Roubtsova T.V."/>
            <person name="Chizhov V.N."/>
            <person name="Nadler S.A."/>
            <person name="Subbotin S.A."/>
            <person name="Evtushenko L.I."/>
        </authorList>
    </citation>
    <scope>NUCLEOTIDE SEQUENCE [LARGE SCALE GENOMIC DNA]</scope>
    <source>
        <strain evidence="1 2">VKM Ac-2886</strain>
    </source>
</reference>
<evidence type="ECO:0000313" key="2">
    <source>
        <dbReference type="Proteomes" id="UP000634579"/>
    </source>
</evidence>
<feature type="non-terminal residue" evidence="1">
    <location>
        <position position="1"/>
    </location>
</feature>
<gene>
    <name evidence="1" type="ORF">ITJ42_16175</name>
</gene>
<keyword evidence="2" id="KW-1185">Reference proteome</keyword>
<comment type="caution">
    <text evidence="1">The sequence shown here is derived from an EMBL/GenBank/DDBJ whole genome shotgun (WGS) entry which is preliminary data.</text>
</comment>
<organism evidence="1 2">
    <name type="scientific">Clavibacter phaseoli</name>
    <dbReference type="NCBI Taxonomy" id="1734031"/>
    <lineage>
        <taxon>Bacteria</taxon>
        <taxon>Bacillati</taxon>
        <taxon>Actinomycetota</taxon>
        <taxon>Actinomycetes</taxon>
        <taxon>Micrococcales</taxon>
        <taxon>Microbacteriaceae</taxon>
        <taxon>Clavibacter</taxon>
    </lineage>
</organism>
<dbReference type="InterPro" id="IPR052965">
    <property type="entry name" value="Pigment-catalase-like"/>
</dbReference>
<evidence type="ECO:0000313" key="1">
    <source>
        <dbReference type="EMBL" id="MBF4632757.1"/>
    </source>
</evidence>
<dbReference type="RefSeq" id="WP_194676321.1">
    <property type="nucleotide sequence ID" value="NZ_JADKRP010000008.1"/>
</dbReference>
<dbReference type="Pfam" id="PF13668">
    <property type="entry name" value="Ferritin_2"/>
    <property type="match status" value="1"/>
</dbReference>
<proteinExistence type="predicted"/>
<dbReference type="PANTHER" id="PTHR31694">
    <property type="entry name" value="DESICCATION-LIKE PROTEIN"/>
    <property type="match status" value="1"/>
</dbReference>
<sequence length="113" mass="11441">ITNKTYLEAAAGILAVEAYHAGIIRTSLFAKGLAAPTNAISNARDSLDGSTDLDQGITISGGANLVPTDANGIAFSRTTGQVLNIVYLNNKAVTKGGFYPNGVNGGINTSGAN</sequence>
<dbReference type="AlphaFoldDB" id="A0A8I0SLE7"/>
<dbReference type="PANTHER" id="PTHR31694:SF26">
    <property type="entry name" value="OS05G0151100 PROTEIN"/>
    <property type="match status" value="1"/>
</dbReference>
<dbReference type="EMBL" id="JADKRP010000008">
    <property type="protein sequence ID" value="MBF4632757.1"/>
    <property type="molecule type" value="Genomic_DNA"/>
</dbReference>
<accession>A0A8I0SLE7</accession>